<dbReference type="InterPro" id="IPR013424">
    <property type="entry name" value="Ice-binding_C"/>
</dbReference>
<evidence type="ECO:0000313" key="1">
    <source>
        <dbReference type="EMBL" id="MDQ8208053.1"/>
    </source>
</evidence>
<reference evidence="1 2" key="1">
    <citation type="submission" date="2023-04" db="EMBL/GenBank/DDBJ databases">
        <title>A novel bacteria isolated from coastal sediment.</title>
        <authorList>
            <person name="Liu X.-J."/>
            <person name="Du Z.-J."/>
        </authorList>
    </citation>
    <scope>NUCLEOTIDE SEQUENCE [LARGE SCALE GENOMIC DNA]</scope>
    <source>
        <strain evidence="1 2">SDUM461003</strain>
    </source>
</reference>
<organism evidence="1 2">
    <name type="scientific">Thalassobacterium maritimum</name>
    <dbReference type="NCBI Taxonomy" id="3041265"/>
    <lineage>
        <taxon>Bacteria</taxon>
        <taxon>Pseudomonadati</taxon>
        <taxon>Verrucomicrobiota</taxon>
        <taxon>Opitutia</taxon>
        <taxon>Puniceicoccales</taxon>
        <taxon>Coraliomargaritaceae</taxon>
        <taxon>Thalassobacterium</taxon>
    </lineage>
</organism>
<dbReference type="EMBL" id="JARXHW010000023">
    <property type="protein sequence ID" value="MDQ8208053.1"/>
    <property type="molecule type" value="Genomic_DNA"/>
</dbReference>
<evidence type="ECO:0000313" key="2">
    <source>
        <dbReference type="Proteomes" id="UP001225316"/>
    </source>
</evidence>
<comment type="caution">
    <text evidence="1">The sequence shown here is derived from an EMBL/GenBank/DDBJ whole genome shotgun (WGS) entry which is preliminary data.</text>
</comment>
<accession>A0ABU1AVF0</accession>
<dbReference type="Proteomes" id="UP001225316">
    <property type="component" value="Unassembled WGS sequence"/>
</dbReference>
<gene>
    <name evidence="1" type="ORF">QEH52_11075</name>
</gene>
<protein>
    <submittedName>
        <fullName evidence="1">PEP-CTERM sorting domain-containing protein</fullName>
    </submittedName>
</protein>
<dbReference type="RefSeq" id="WP_308950468.1">
    <property type="nucleotide sequence ID" value="NZ_JARXHW010000023.1"/>
</dbReference>
<sequence length="230" mass="22944">MENFDFSSVDNADTETPAVGVFGSYDRVFGTGPWSVSASGVDLSGDALLTDIGAPSAVIGDGLTGDATVGALVAADVGGGVIGMGSASVYQNNIGATFVEGWTYTLTADLTSADILSVDLLSDAGVGIGLRSGGSTIYADGSDSLLDLGIFDAGTTSITYTFTAGFAEAGENIGIDLYVGHATGVLTAGVLGAVSFDNIVVTAVPEPSTSALLIGLLGLSYVGFKRSKRS</sequence>
<proteinExistence type="predicted"/>
<dbReference type="NCBIfam" id="TIGR02595">
    <property type="entry name" value="PEP_CTERM"/>
    <property type="match status" value="1"/>
</dbReference>
<keyword evidence="2" id="KW-1185">Reference proteome</keyword>
<name>A0ABU1AVF0_9BACT</name>
<dbReference type="Gene3D" id="2.60.120.260">
    <property type="entry name" value="Galactose-binding domain-like"/>
    <property type="match status" value="1"/>
</dbReference>